<feature type="region of interest" description="Disordered" evidence="3">
    <location>
        <begin position="103"/>
        <end position="133"/>
    </location>
</feature>
<dbReference type="RefSeq" id="WP_219238713.1">
    <property type="nucleotide sequence ID" value="NZ_JAHWZX010000011.1"/>
</dbReference>
<feature type="compositionally biased region" description="Low complexity" evidence="3">
    <location>
        <begin position="103"/>
        <end position="121"/>
    </location>
</feature>
<comment type="subcellular location">
    <subcellularLocation>
        <location evidence="2">Cell membrane</location>
        <topology evidence="2">Lipid-anchor</topology>
    </subcellularLocation>
</comment>
<keyword evidence="2" id="KW-0449">Lipoprotein</keyword>
<dbReference type="NCBIfam" id="TIGR01845">
    <property type="entry name" value="outer_NodT"/>
    <property type="match status" value="1"/>
</dbReference>
<evidence type="ECO:0000256" key="1">
    <source>
        <dbReference type="ARBA" id="ARBA00007613"/>
    </source>
</evidence>
<dbReference type="Pfam" id="PF02321">
    <property type="entry name" value="OEP"/>
    <property type="match status" value="2"/>
</dbReference>
<evidence type="ECO:0000256" key="3">
    <source>
        <dbReference type="SAM" id="MobiDB-lite"/>
    </source>
</evidence>
<dbReference type="PANTHER" id="PTHR30203:SF32">
    <property type="entry name" value="CATION EFFLUX SYSTEM PROTEIN CUSC"/>
    <property type="match status" value="1"/>
</dbReference>
<accession>A0ABS6XN01</accession>
<evidence type="ECO:0000256" key="2">
    <source>
        <dbReference type="RuleBase" id="RU362097"/>
    </source>
</evidence>
<keyword evidence="2" id="KW-0564">Palmitate</keyword>
<sequence length="504" mass="52961">MKRLIAFLTAGSLLAGCSMEPSYVRPDAPIPASWPQGDAYLKQSERGLASVDFEQVFADPRLQSLIGQALINNRDLREAAANIASARAQYRIQRADLLPTISASAGSTTSNGSTSSYATSGNGTGTGSVTADNGGDDTQTYYTANVGTTSFEIDLFGRVRSLSDAALNQYFATEAAARSTRLALVGDIATGWVTYGADKSLLAIAQDTLESAQKSVELTRARLQGGVAPRTDLRQAETVAEQARADLAQQRTALAQDINRLRLLIGADFDTDALPGSIDDATAKLGDVPAGLDSSVLLRRPDVVQAEYQLRSMNGQIGAARAALFPTISLTALVGIASDSLSGLFDGDNFTWQVSPSATYSIFQAGAARANVAQAEAEQQAALATYEKTIQTAFREVADALARRGTIDDQVAAVRALTDATQDTYNLAFARYRGGIDTFLATLDAQRSLYSARQSLVQVKLTRATNLATLYQALGGDSTLVATANGPVAPETAGDAAGASGEQQ</sequence>
<evidence type="ECO:0000313" key="4">
    <source>
        <dbReference type="EMBL" id="MBW4331585.1"/>
    </source>
</evidence>
<name>A0ABS6XN01_9SPHN</name>
<dbReference type="Proteomes" id="UP001197214">
    <property type="component" value="Unassembled WGS sequence"/>
</dbReference>
<dbReference type="PANTHER" id="PTHR30203">
    <property type="entry name" value="OUTER MEMBRANE CATION EFFLUX PROTEIN"/>
    <property type="match status" value="1"/>
</dbReference>
<dbReference type="InterPro" id="IPR003423">
    <property type="entry name" value="OMP_efflux"/>
</dbReference>
<dbReference type="InterPro" id="IPR010131">
    <property type="entry name" value="MdtP/NodT-like"/>
</dbReference>
<feature type="region of interest" description="Disordered" evidence="3">
    <location>
        <begin position="484"/>
        <end position="504"/>
    </location>
</feature>
<keyword evidence="2" id="KW-1134">Transmembrane beta strand</keyword>
<evidence type="ECO:0000313" key="5">
    <source>
        <dbReference type="Proteomes" id="UP001197214"/>
    </source>
</evidence>
<gene>
    <name evidence="4" type="ORF">KY084_11970</name>
</gene>
<keyword evidence="2" id="KW-0812">Transmembrane</keyword>
<dbReference type="EMBL" id="JAHWZX010000011">
    <property type="protein sequence ID" value="MBW4331585.1"/>
    <property type="molecule type" value="Genomic_DNA"/>
</dbReference>
<keyword evidence="5" id="KW-1185">Reference proteome</keyword>
<proteinExistence type="inferred from homology"/>
<protein>
    <submittedName>
        <fullName evidence="4">Efflux transporter outer membrane subunit</fullName>
    </submittedName>
</protein>
<organism evidence="4 5">
    <name type="scientific">Stakelama flava</name>
    <dbReference type="NCBI Taxonomy" id="2860338"/>
    <lineage>
        <taxon>Bacteria</taxon>
        <taxon>Pseudomonadati</taxon>
        <taxon>Pseudomonadota</taxon>
        <taxon>Alphaproteobacteria</taxon>
        <taxon>Sphingomonadales</taxon>
        <taxon>Sphingomonadaceae</taxon>
        <taxon>Stakelama</taxon>
    </lineage>
</organism>
<dbReference type="PROSITE" id="PS51257">
    <property type="entry name" value="PROKAR_LIPOPROTEIN"/>
    <property type="match status" value="1"/>
</dbReference>
<comment type="caution">
    <text evidence="4">The sequence shown here is derived from an EMBL/GenBank/DDBJ whole genome shotgun (WGS) entry which is preliminary data.</text>
</comment>
<reference evidence="4 5" key="1">
    <citation type="submission" date="2021-07" db="EMBL/GenBank/DDBJ databases">
        <title>Stakelama flava sp. nov., a novel endophytic bacterium isolated from branch of Kandelia candel.</title>
        <authorList>
            <person name="Tuo L."/>
        </authorList>
    </citation>
    <scope>NUCLEOTIDE SEQUENCE [LARGE SCALE GENOMIC DNA]</scope>
    <source>
        <strain evidence="4 5">CBK3Z-3</strain>
    </source>
</reference>
<keyword evidence="2" id="KW-0472">Membrane</keyword>
<comment type="similarity">
    <text evidence="1 2">Belongs to the outer membrane factor (OMF) (TC 1.B.17) family.</text>
</comment>